<dbReference type="GeneID" id="6295376"/>
<evidence type="ECO:0000313" key="1">
    <source>
        <dbReference type="EMBL" id="ACD03504.1"/>
    </source>
</evidence>
<evidence type="ECO:0000313" key="2">
    <source>
        <dbReference type="Proteomes" id="UP000011274"/>
    </source>
</evidence>
<accession>B2YG22</accession>
<keyword evidence="2" id="KW-1185">Reference proteome</keyword>
<proteinExistence type="predicted"/>
<reference evidence="1 2" key="1">
    <citation type="journal article" date="2008" name="Virology">
        <title>Sequence analysis of a non-classified, non-occluded DNA virus that causes salivary gland hypertrophy of Musca domestica, MdSGHV.</title>
        <authorList>
            <person name="Garcia-Maruniak A."/>
            <person name="Maruniak J.E."/>
            <person name="Farmerie W."/>
            <person name="Boucias D.G."/>
        </authorList>
    </citation>
    <scope>NUCLEOTIDE SEQUENCE [LARGE SCALE GENOMIC DNA]</scope>
    <source>
        <strain evidence="2">Isolate Musca domestica/United States/Boucias/-</strain>
    </source>
</reference>
<gene>
    <name evidence="1" type="ORF">MdSGHV045</name>
</gene>
<dbReference type="Proteomes" id="UP000011274">
    <property type="component" value="Segment"/>
</dbReference>
<dbReference type="EMBL" id="EU522111">
    <property type="protein sequence ID" value="ACD03504.1"/>
    <property type="molecule type" value="Genomic_DNA"/>
</dbReference>
<sequence>MYNRVSNRQYRAPELSIDFALRVILLNKTMEQTFYLDILFGSGGPTKTKRVQDKILETLSTKNDYRFQIHPFRTVMDGGGGGGHLRTNLEHHLAIMDDIGRSGIDNKKPFHNVIFVNYTTAELMPALRYERVRFYLCDFIDDTNIELVTLVAPSYVNFLGKVVFKQPLNTYFMNYNTLTFYDTDADRRIRQTTTLDIGEETEDDIAFIFEMTHIDGDRGNGGNDSDIILPYHPFRYSLFMSTQKAKDNISALVSQKHRNHHHLIYYPFGQSEWLLILRNIMYERVFLNFLVQSTLFEGERVRVRDGMFRNLVSSNYTLFRRIERKYKLPILNESVFDYREVFKTRVYSGWYNSETRIQMHTPSFVAANIYVLRLNNGLFI</sequence>
<dbReference type="KEGG" id="vg:6295376"/>
<dbReference type="RefSeq" id="YP_001883373.1">
    <property type="nucleotide sequence ID" value="NC_010671.1"/>
</dbReference>
<organismHost>
    <name type="scientific">Musca domestica</name>
    <name type="common">House fly</name>
    <dbReference type="NCBI Taxonomy" id="7370"/>
</organismHost>
<protein>
    <submittedName>
        <fullName evidence="1">Uncharacterized protein</fullName>
    </submittedName>
</protein>
<name>B2YG22_MHVB</name>
<organism evidence="1 2">
    <name type="scientific">Musca hytrovirus</name>
    <name type="common">isolate Musca domestica/United States/Boucias/-</name>
    <name type="synonym">MHV</name>
    <dbReference type="NCBI Taxonomy" id="523909"/>
    <lineage>
        <taxon>Viruses</taxon>
        <taxon>Viruses incertae sedis</taxon>
        <taxon>Naldaviricetes</taxon>
        <taxon>Lefavirales</taxon>
        <taxon>Hytrosaviridae</taxon>
        <taxon>Muscavirus</taxon>
        <taxon>Muscavirus musdomesticae</taxon>
    </lineage>
</organism>